<dbReference type="PANTHER" id="PTHR28641:SF1">
    <property type="entry name" value="MALONYL-COA DECARBOXYLASE, MITOCHONDRIAL"/>
    <property type="match status" value="1"/>
</dbReference>
<dbReference type="InterPro" id="IPR038351">
    <property type="entry name" value="MCD_N_sf"/>
</dbReference>
<dbReference type="InterPro" id="IPR035372">
    <property type="entry name" value="MCD_N"/>
</dbReference>
<dbReference type="InterPro" id="IPR038917">
    <property type="entry name" value="Malonyl_CoA_deC"/>
</dbReference>
<dbReference type="EMBL" id="CP067134">
    <property type="protein sequence ID" value="WCR12676.1"/>
    <property type="molecule type" value="Genomic_DNA"/>
</dbReference>
<protein>
    <submittedName>
        <fullName evidence="4">Malonyl-CoA decarboxylase</fullName>
    </submittedName>
</protein>
<reference evidence="4 5" key="1">
    <citation type="submission" date="2021-01" db="EMBL/GenBank/DDBJ databases">
        <title>Biogeographic distribution of Paracoccus.</title>
        <authorList>
            <person name="Hollensteiner J."/>
            <person name="Leineberger J."/>
            <person name="Brinkhoff T."/>
            <person name="Daniel R."/>
        </authorList>
    </citation>
    <scope>NUCLEOTIDE SEQUENCE [LARGE SCALE GENOMIC DNA]</scope>
    <source>
        <strain evidence="4 5">LMG25392</strain>
    </source>
</reference>
<dbReference type="Pfam" id="PF05292">
    <property type="entry name" value="MCD"/>
    <property type="match status" value="2"/>
</dbReference>
<name>A0ABY7T057_9RHOB</name>
<evidence type="ECO:0000313" key="4">
    <source>
        <dbReference type="EMBL" id="WCR12676.1"/>
    </source>
</evidence>
<dbReference type="PANTHER" id="PTHR28641">
    <property type="match status" value="1"/>
</dbReference>
<gene>
    <name evidence="4" type="ORF">JHW45_16885</name>
</gene>
<evidence type="ECO:0000256" key="1">
    <source>
        <dbReference type="SAM" id="MobiDB-lite"/>
    </source>
</evidence>
<dbReference type="Proteomes" id="UP001218412">
    <property type="component" value="Chromosome"/>
</dbReference>
<dbReference type="InterPro" id="IPR042303">
    <property type="entry name" value="Malonyl_CoA_deC_C_sf"/>
</dbReference>
<feature type="domain" description="Malonyl-CoA decarboxylase C-terminal" evidence="2">
    <location>
        <begin position="330"/>
        <end position="391"/>
    </location>
</feature>
<feature type="region of interest" description="Disordered" evidence="1">
    <location>
        <begin position="418"/>
        <end position="438"/>
    </location>
</feature>
<keyword evidence="5" id="KW-1185">Reference proteome</keyword>
<sequence>MTAQLYDRLSSLVVSSGWRRGKGAPRLTPEALIEAAQRLPVLQSETRGMAVAADILAAYAALDDDGKRIFFAGLRDGFDPDHAALTKAVKTWLDRKDPADLEALTRLAEPPRQELLRRLNMAPGGTARLVAMRADLLRLTGRDRAFARVDADFRHLLRSWFNRGFLKLLRIDWHSPAFLLEKLIEYEAVHEIRDFRDLQRRVLPEDRRCYAYMHPAMPDDPLIFVEVALTRGLPDSVQALIDERRAPLAPQSADTAVFYSISNCQAGLAGISFGNLLIKNVVAELSRELPGLTTFVTLSPIPGLRNWLQERAAAGEAEIAALLDDPQPGPLSAQTARYLLLAKDARGRPRDPVARFHLGNGAEAHRVIAGADKSERGMAQSLGMMVNYLYDRQRIEAQHDDFTERGIIAAPKRLQDAARKAEAEATAAGRKTKTDKTT</sequence>
<feature type="domain" description="Malonyl-CoA decarboxylase N-terminal" evidence="3">
    <location>
        <begin position="78"/>
        <end position="161"/>
    </location>
</feature>
<organism evidence="4 5">
    <name type="scientific">Paracoccus stylophorae</name>
    <dbReference type="NCBI Taxonomy" id="659350"/>
    <lineage>
        <taxon>Bacteria</taxon>
        <taxon>Pseudomonadati</taxon>
        <taxon>Pseudomonadota</taxon>
        <taxon>Alphaproteobacteria</taxon>
        <taxon>Rhodobacterales</taxon>
        <taxon>Paracoccaceae</taxon>
        <taxon>Paracoccus</taxon>
    </lineage>
</organism>
<feature type="domain" description="Malonyl-CoA decarboxylase C-terminal" evidence="2">
    <location>
        <begin position="164"/>
        <end position="314"/>
    </location>
</feature>
<evidence type="ECO:0000259" key="3">
    <source>
        <dbReference type="Pfam" id="PF17408"/>
    </source>
</evidence>
<evidence type="ECO:0000259" key="2">
    <source>
        <dbReference type="Pfam" id="PF05292"/>
    </source>
</evidence>
<dbReference type="Gene3D" id="3.40.630.150">
    <property type="entry name" value="Malonyl-CoA decarboxylase, catalytic domain"/>
    <property type="match status" value="1"/>
</dbReference>
<evidence type="ECO:0000313" key="5">
    <source>
        <dbReference type="Proteomes" id="UP001218412"/>
    </source>
</evidence>
<dbReference type="Gene3D" id="1.20.140.90">
    <property type="entry name" value="Malonyl-CoA decarboxylase, oligemerization domain"/>
    <property type="match status" value="1"/>
</dbReference>
<accession>A0ABY7T057</accession>
<dbReference type="Pfam" id="PF17408">
    <property type="entry name" value="MCD_N"/>
    <property type="match status" value="1"/>
</dbReference>
<dbReference type="InterPro" id="IPR007956">
    <property type="entry name" value="Malonyl_CoA_deC_C"/>
</dbReference>
<proteinExistence type="predicted"/>